<dbReference type="EMBL" id="JANTQA010000072">
    <property type="protein sequence ID" value="KAJ3424274.1"/>
    <property type="molecule type" value="Genomic_DNA"/>
</dbReference>
<dbReference type="AlphaFoldDB" id="A0AAV7Y420"/>
<sequence>MITKQRTTNKQIAVQNLMNYKISKPNITKLDNLLNNPRSVYANTRQDLEYSQIEQEPILTGSLIPRHKKLPQRTKSCIFLNSPTYKITQQAKEMKEDQKKKTVRVLRSIKRKKNKFITSSQDVNGKKLNVHSYKFNSHSQPNYLSIYQKNQSQINKKKSLRRTRTLPRTPNNLNRDRLRKMLFMCPTDPVTKHQKKAVMDSLSRKRMVQQKNRVYKKLRFNDQKTTDSTNLIHRHNLKKDLFEQMILINNNDKRHQPKTKNNYLVSNRNKPQLVFKRPLPNTNLRKKLQNGIHKPKEIFFNHPKTNQVIQTIPQSNLNPQITKKNSNSPKKVEIFNYNSNSSMKKNKLEFFRKPLIFGKFKKLIPLALDNNNKKIEINNSEIAIGNVNQQKPKLIFSSKNNRANELNIEYKKNGQDGQRKRGKEINIKKNNETKIIKKQFDNENDQNFLLNNKKNILAAKTNNTNNSIEKNNTLIPKLENNNENGHGKQTAILNKNENENENGNEIEYEIVKQKEKEKENENEKQKIYIQNTKNQINNTNKKQNSDTDIQIWNKLSVFENFQKDRTWSIEFPEFYQKFDQNLSFYDFYLKNLFNNNNLKKKPSTKKIAKIPKKFIIQMAKNPLKYTYSFNESKLIKN</sequence>
<reference evidence="1" key="1">
    <citation type="submission" date="2022-08" db="EMBL/GenBank/DDBJ databases">
        <title>Novel sulphate-reducing endosymbionts in the free-living metamonad Anaeramoeba.</title>
        <authorList>
            <person name="Jerlstrom-Hultqvist J."/>
            <person name="Cepicka I."/>
            <person name="Gallot-Lavallee L."/>
            <person name="Salas-Leiva D."/>
            <person name="Curtis B.A."/>
            <person name="Zahonova K."/>
            <person name="Pipaliya S."/>
            <person name="Dacks J."/>
            <person name="Roger A.J."/>
        </authorList>
    </citation>
    <scope>NUCLEOTIDE SEQUENCE</scope>
    <source>
        <strain evidence="1">Busselton2</strain>
    </source>
</reference>
<evidence type="ECO:0000313" key="1">
    <source>
        <dbReference type="EMBL" id="KAJ3424274.1"/>
    </source>
</evidence>
<proteinExistence type="predicted"/>
<name>A0AAV7Y420_9EUKA</name>
<evidence type="ECO:0008006" key="3">
    <source>
        <dbReference type="Google" id="ProtNLM"/>
    </source>
</evidence>
<protein>
    <recommendedName>
        <fullName evidence="3">Cell division protein</fullName>
    </recommendedName>
</protein>
<comment type="caution">
    <text evidence="1">The sequence shown here is derived from an EMBL/GenBank/DDBJ whole genome shotgun (WGS) entry which is preliminary data.</text>
</comment>
<evidence type="ECO:0000313" key="2">
    <source>
        <dbReference type="Proteomes" id="UP001146793"/>
    </source>
</evidence>
<gene>
    <name evidence="1" type="ORF">M0812_28991</name>
</gene>
<organism evidence="1 2">
    <name type="scientific">Anaeramoeba flamelloides</name>
    <dbReference type="NCBI Taxonomy" id="1746091"/>
    <lineage>
        <taxon>Eukaryota</taxon>
        <taxon>Metamonada</taxon>
        <taxon>Anaeramoebidae</taxon>
        <taxon>Anaeramoeba</taxon>
    </lineage>
</organism>
<dbReference type="Proteomes" id="UP001146793">
    <property type="component" value="Unassembled WGS sequence"/>
</dbReference>
<accession>A0AAV7Y420</accession>